<dbReference type="Pfam" id="PF03662">
    <property type="entry name" value="Glyco_hydro_79n"/>
    <property type="match status" value="1"/>
</dbReference>
<dbReference type="InterPro" id="IPR017853">
    <property type="entry name" value="GH"/>
</dbReference>
<reference evidence="3 4" key="1">
    <citation type="submission" date="2024-02" db="EMBL/GenBank/DDBJ databases">
        <authorList>
            <person name="Chen Y."/>
            <person name="Shah S."/>
            <person name="Dougan E. K."/>
            <person name="Thang M."/>
            <person name="Chan C."/>
        </authorList>
    </citation>
    <scope>NUCLEOTIDE SEQUENCE [LARGE SCALE GENOMIC DNA]</scope>
</reference>
<evidence type="ECO:0000256" key="1">
    <source>
        <dbReference type="ARBA" id="ARBA00009800"/>
    </source>
</evidence>
<dbReference type="EMBL" id="CAXAMM010003887">
    <property type="protein sequence ID" value="CAK9001546.1"/>
    <property type="molecule type" value="Genomic_DNA"/>
</dbReference>
<proteinExistence type="inferred from homology"/>
<gene>
    <name evidence="3" type="ORF">SCF082_LOCUS6970</name>
</gene>
<sequence length="538" mass="59591">MKMAWLLTLATLAVAEVAARGKQLGDARQRLVGEVELIGGDGDVALGKGDAGNLLQLEIGDVVEDIGEHADDGGYVCVCMDWWPSNKCDYGLCPWKQSSILSVDLENPKLVEAMKGLGEVKLRIGGTQADTIVYEDGVTPCLPFDPPPGTNSSFFKHGCLTMKRWDAIVSLCRKAGCSIVFGINAMHGRDKSETRTWDPSNARALIQHIVRSKQQDVIFGFEYGNELNINAVNPGLGLTPKQIAEGYHQLHDLLKAEFGEDNTPKILGPDNIGWQSRYMKKLLSLSKDVLYGVTWHAYPLGPSYDNPLVDHLVMSPGFHDIFFRRAAKASKEAKEFGGPDMQIWMGESGGAFNSGRNNTSNRFLDSFWYLNTMAALAQAGHQSFCRQTLIGGNYELLDKNSLGPNPDYFAAVMFRKWMGRHVHRVTLSDSSRKIRAYAHCNVKTKIQTIMVLNFDQNRSAEIDLDHSTHVSPTRDEYHFTAPDLHSATVDLNGVTLLHVSQLKPRVEHDLSRPLALAPQSYAFVVFHNSSCRPAGESR</sequence>
<feature type="chain" id="PRO_5045037643" evidence="2">
    <location>
        <begin position="16"/>
        <end position="538"/>
    </location>
</feature>
<keyword evidence="2" id="KW-0732">Signal</keyword>
<comment type="caution">
    <text evidence="3">The sequence shown here is derived from an EMBL/GenBank/DDBJ whole genome shotgun (WGS) entry which is preliminary data.</text>
</comment>
<dbReference type="Proteomes" id="UP001642464">
    <property type="component" value="Unassembled WGS sequence"/>
</dbReference>
<dbReference type="Gene3D" id="3.20.20.80">
    <property type="entry name" value="Glycosidases"/>
    <property type="match status" value="1"/>
</dbReference>
<evidence type="ECO:0000313" key="3">
    <source>
        <dbReference type="EMBL" id="CAK9001546.1"/>
    </source>
</evidence>
<name>A0ABP0IG66_9DINO</name>
<dbReference type="PANTHER" id="PTHR14363">
    <property type="entry name" value="HEPARANASE-RELATED"/>
    <property type="match status" value="1"/>
</dbReference>
<accession>A0ABP0IG66</accession>
<protein>
    <submittedName>
        <fullName evidence="3">Heparanase-like protein 3</fullName>
    </submittedName>
</protein>
<dbReference type="SUPFAM" id="SSF51445">
    <property type="entry name" value="(Trans)glycosidases"/>
    <property type="match status" value="1"/>
</dbReference>
<organism evidence="3 4">
    <name type="scientific">Durusdinium trenchii</name>
    <dbReference type="NCBI Taxonomy" id="1381693"/>
    <lineage>
        <taxon>Eukaryota</taxon>
        <taxon>Sar</taxon>
        <taxon>Alveolata</taxon>
        <taxon>Dinophyceae</taxon>
        <taxon>Suessiales</taxon>
        <taxon>Symbiodiniaceae</taxon>
        <taxon>Durusdinium</taxon>
    </lineage>
</organism>
<dbReference type="InterPro" id="IPR005199">
    <property type="entry name" value="Glyco_hydro_79"/>
</dbReference>
<keyword evidence="4" id="KW-1185">Reference proteome</keyword>
<dbReference type="PANTHER" id="PTHR14363:SF17">
    <property type="entry name" value="HEPARANASE-LIKE PROTEIN 3"/>
    <property type="match status" value="1"/>
</dbReference>
<evidence type="ECO:0000256" key="2">
    <source>
        <dbReference type="SAM" id="SignalP"/>
    </source>
</evidence>
<feature type="signal peptide" evidence="2">
    <location>
        <begin position="1"/>
        <end position="15"/>
    </location>
</feature>
<evidence type="ECO:0000313" key="4">
    <source>
        <dbReference type="Proteomes" id="UP001642464"/>
    </source>
</evidence>
<comment type="similarity">
    <text evidence="1">Belongs to the glycosyl hydrolase 79 family.</text>
</comment>